<dbReference type="GO" id="GO:0008741">
    <property type="term" value="F:ribulokinase activity"/>
    <property type="evidence" value="ECO:0007669"/>
    <property type="project" value="UniProtKB-EC"/>
</dbReference>
<keyword evidence="1 7" id="KW-0808">Transferase</keyword>
<dbReference type="InterPro" id="IPR018484">
    <property type="entry name" value="FGGY_N"/>
</dbReference>
<reference evidence="12 13" key="1">
    <citation type="submission" date="2023-05" db="EMBL/GenBank/DDBJ databases">
        <title>Novel species of genus Flectobacillus isolated from stream in China.</title>
        <authorList>
            <person name="Lu H."/>
        </authorList>
    </citation>
    <scope>NUCLEOTIDE SEQUENCE [LARGE SCALE GENOMIC DNA]</scope>
    <source>
        <strain evidence="12 13">KCTC 42575</strain>
    </source>
</reference>
<evidence type="ECO:0000256" key="4">
    <source>
        <dbReference type="ARBA" id="ARBA00022840"/>
    </source>
</evidence>
<evidence type="ECO:0000259" key="10">
    <source>
        <dbReference type="Pfam" id="PF00370"/>
    </source>
</evidence>
<comment type="catalytic activity">
    <reaction evidence="7">
        <text>D-ribulose + ATP = D-ribulose 5-phosphate + ADP + H(+)</text>
        <dbReference type="Rhea" id="RHEA:17601"/>
        <dbReference type="ChEBI" id="CHEBI:15378"/>
        <dbReference type="ChEBI" id="CHEBI:17173"/>
        <dbReference type="ChEBI" id="CHEBI:30616"/>
        <dbReference type="ChEBI" id="CHEBI:58121"/>
        <dbReference type="ChEBI" id="CHEBI:456216"/>
        <dbReference type="EC" id="2.7.1.16"/>
    </reaction>
</comment>
<dbReference type="PANTHER" id="PTHR43435:SF4">
    <property type="entry name" value="FGGY CARBOHYDRATE KINASE DOMAIN-CONTAINING PROTEIN"/>
    <property type="match status" value="1"/>
</dbReference>
<evidence type="ECO:0000256" key="7">
    <source>
        <dbReference type="HAMAP-Rule" id="MF_00520"/>
    </source>
</evidence>
<dbReference type="PIRSF" id="PIRSF000538">
    <property type="entry name" value="GlpK"/>
    <property type="match status" value="1"/>
</dbReference>
<dbReference type="RefSeq" id="WP_283346687.1">
    <property type="nucleotide sequence ID" value="NZ_JASHIF010000029.1"/>
</dbReference>
<evidence type="ECO:0000256" key="1">
    <source>
        <dbReference type="ARBA" id="ARBA00022679"/>
    </source>
</evidence>
<gene>
    <name evidence="7" type="primary">araB</name>
    <name evidence="12" type="ORF">QM524_24625</name>
</gene>
<evidence type="ECO:0000256" key="3">
    <source>
        <dbReference type="ARBA" id="ARBA00022777"/>
    </source>
</evidence>
<keyword evidence="3 7" id="KW-0418">Kinase</keyword>
<organism evidence="12 13">
    <name type="scientific">Flectobacillus roseus</name>
    <dbReference type="NCBI Taxonomy" id="502259"/>
    <lineage>
        <taxon>Bacteria</taxon>
        <taxon>Pseudomonadati</taxon>
        <taxon>Bacteroidota</taxon>
        <taxon>Cytophagia</taxon>
        <taxon>Cytophagales</taxon>
        <taxon>Flectobacillaceae</taxon>
        <taxon>Flectobacillus</taxon>
    </lineage>
</organism>
<keyword evidence="4 7" id="KW-0067">ATP-binding</keyword>
<dbReference type="Pfam" id="PF02782">
    <property type="entry name" value="FGGY_C"/>
    <property type="match status" value="1"/>
</dbReference>
<comment type="catalytic activity">
    <reaction evidence="7 9">
        <text>L-ribulose + ATP = L-ribulose 5-phosphate + ADP + H(+)</text>
        <dbReference type="Rhea" id="RHEA:22072"/>
        <dbReference type="ChEBI" id="CHEBI:15378"/>
        <dbReference type="ChEBI" id="CHEBI:16880"/>
        <dbReference type="ChEBI" id="CHEBI:30616"/>
        <dbReference type="ChEBI" id="CHEBI:58226"/>
        <dbReference type="ChEBI" id="CHEBI:456216"/>
        <dbReference type="EC" id="2.7.1.16"/>
    </reaction>
</comment>
<dbReference type="EC" id="2.7.1.16" evidence="7 8"/>
<evidence type="ECO:0000313" key="12">
    <source>
        <dbReference type="EMBL" id="MDI9862432.1"/>
    </source>
</evidence>
<proteinExistence type="inferred from homology"/>
<comment type="caution">
    <text evidence="12">The sequence shown here is derived from an EMBL/GenBank/DDBJ whole genome shotgun (WGS) entry which is preliminary data.</text>
</comment>
<dbReference type="InterPro" id="IPR043129">
    <property type="entry name" value="ATPase_NBD"/>
</dbReference>
<name>A0ABT6YFQ8_9BACT</name>
<dbReference type="NCBIfam" id="TIGR01234">
    <property type="entry name" value="L-ribulokinase"/>
    <property type="match status" value="1"/>
</dbReference>
<feature type="domain" description="Carbohydrate kinase FGGY N-terminal" evidence="10">
    <location>
        <begin position="6"/>
        <end position="281"/>
    </location>
</feature>
<dbReference type="HAMAP" id="MF_00520">
    <property type="entry name" value="Ribulokinase"/>
    <property type="match status" value="1"/>
</dbReference>
<evidence type="ECO:0000313" key="13">
    <source>
        <dbReference type="Proteomes" id="UP001236507"/>
    </source>
</evidence>
<dbReference type="PANTHER" id="PTHR43435">
    <property type="entry name" value="RIBULOKINASE"/>
    <property type="match status" value="1"/>
</dbReference>
<protein>
    <recommendedName>
        <fullName evidence="7 8">Ribulokinase</fullName>
        <ecNumber evidence="7 8">2.7.1.16</ecNumber>
    </recommendedName>
</protein>
<evidence type="ECO:0000256" key="9">
    <source>
        <dbReference type="RuleBase" id="RU003455"/>
    </source>
</evidence>
<evidence type="ECO:0000256" key="8">
    <source>
        <dbReference type="NCBIfam" id="TIGR01234"/>
    </source>
</evidence>
<keyword evidence="13" id="KW-1185">Reference proteome</keyword>
<keyword evidence="5 7" id="KW-0054">Arabinose catabolism</keyword>
<dbReference type="Proteomes" id="UP001236507">
    <property type="component" value="Unassembled WGS sequence"/>
</dbReference>
<dbReference type="Pfam" id="PF00370">
    <property type="entry name" value="FGGY_N"/>
    <property type="match status" value="1"/>
</dbReference>
<keyword evidence="6 7" id="KW-0119">Carbohydrate metabolism</keyword>
<dbReference type="InterPro" id="IPR005929">
    <property type="entry name" value="Ribulokinase"/>
</dbReference>
<accession>A0ABT6YFQ8</accession>
<evidence type="ECO:0000256" key="2">
    <source>
        <dbReference type="ARBA" id="ARBA00022741"/>
    </source>
</evidence>
<sequence length="545" mass="59181">MKNQFVIGVDYGTDSVRALVVNTATGEEVGTAVHYYARWKQGLYCDPASSQFRQHPLDYLEGLQNSIAGALEGLSDEVKQNIVGISVDTTGSTPVAVDQNGTPLALLPEFAENPNGMFILWKDHTANAEAEEINHLAHHWDTDFTKYVGGIYSSEWFWAKILRTLRVDETIREKAYSWVEHCDWISAVLTGNTDPIAMKRSRCAAGHKALWHQEFEGLPSEEFLTKLDPLLGGLRDRLFSETYTSDNSMGTISKEWADKLGISDKAVIGVGAFDCHMGAVGADIQPYSLCKVIGTSTCDMLVAPNEEIGHLLIRGICGQVDGSIIPGMLGMEAGQSAFGDLYAWFQKVIVGPVRDLLGQEAADKLSAELIPYLSEKASELPIKATDIVSVDWMNGRRTPDAKHTLKGGIIGLNLGSDAVKIFKSLVEATAFGARAISDRFQQEGVPIKQVIAIGGVAKKSPFVMQTLADVLNMPIKVASSDQACALGAAICASVAAGVYPDMASAQKNMASAFDATYEPRPEVVPTYEALYQRYQGIGQYIEENI</sequence>
<dbReference type="InterPro" id="IPR018485">
    <property type="entry name" value="FGGY_C"/>
</dbReference>
<evidence type="ECO:0000256" key="6">
    <source>
        <dbReference type="ARBA" id="ARBA00023277"/>
    </source>
</evidence>
<comment type="similarity">
    <text evidence="7 9">Belongs to the ribulokinase family.</text>
</comment>
<dbReference type="CDD" id="cd07781">
    <property type="entry name" value="ASKHA_NBD_FGGY_L-RBK"/>
    <property type="match status" value="1"/>
</dbReference>
<keyword evidence="2 7" id="KW-0547">Nucleotide-binding</keyword>
<dbReference type="Gene3D" id="3.30.420.40">
    <property type="match status" value="2"/>
</dbReference>
<dbReference type="EMBL" id="JASHIF010000029">
    <property type="protein sequence ID" value="MDI9862432.1"/>
    <property type="molecule type" value="Genomic_DNA"/>
</dbReference>
<evidence type="ECO:0000259" key="11">
    <source>
        <dbReference type="Pfam" id="PF02782"/>
    </source>
</evidence>
<evidence type="ECO:0000256" key="5">
    <source>
        <dbReference type="ARBA" id="ARBA00022935"/>
    </source>
</evidence>
<dbReference type="SUPFAM" id="SSF53067">
    <property type="entry name" value="Actin-like ATPase domain"/>
    <property type="match status" value="2"/>
</dbReference>
<comment type="pathway">
    <text evidence="7 9">Carbohydrate degradation; L-arabinose degradation via L-ribulose; D-xylulose 5-phosphate from L-arabinose (bacterial route): step 2/3.</text>
</comment>
<feature type="domain" description="Carbohydrate kinase FGGY C-terminal" evidence="11">
    <location>
        <begin position="292"/>
        <end position="496"/>
    </location>
</feature>
<dbReference type="InterPro" id="IPR000577">
    <property type="entry name" value="Carb_kinase_FGGY"/>
</dbReference>
<dbReference type="NCBIfam" id="NF003154">
    <property type="entry name" value="PRK04123.1"/>
    <property type="match status" value="1"/>
</dbReference>